<evidence type="ECO:0000256" key="9">
    <source>
        <dbReference type="PROSITE-ProRule" id="PRU00282"/>
    </source>
</evidence>
<dbReference type="STRING" id="1209962.L0PC81"/>
<dbReference type="Proteomes" id="UP000010422">
    <property type="component" value="Unassembled WGS sequence"/>
</dbReference>
<dbReference type="PANTHER" id="PTHR45624:SF4">
    <property type="entry name" value="CONGESTED-LIKE TRACHEA PROTEIN-RELATED"/>
    <property type="match status" value="1"/>
</dbReference>
<dbReference type="PROSITE" id="PS50920">
    <property type="entry name" value="SOLCAR"/>
    <property type="match status" value="3"/>
</dbReference>
<evidence type="ECO:0000256" key="1">
    <source>
        <dbReference type="ARBA" id="ARBA00004225"/>
    </source>
</evidence>
<comment type="similarity">
    <text evidence="2 10">Belongs to the mitochondrial carrier (TC 2.A.29) family.</text>
</comment>
<dbReference type="SUPFAM" id="SSF103506">
    <property type="entry name" value="Mitochondrial carrier"/>
    <property type="match status" value="1"/>
</dbReference>
<feature type="transmembrane region" description="Helical" evidence="11">
    <location>
        <begin position="230"/>
        <end position="250"/>
    </location>
</feature>
<keyword evidence="6 11" id="KW-1133">Transmembrane helix</keyword>
<feature type="transmembrane region" description="Helical" evidence="11">
    <location>
        <begin position="28"/>
        <end position="57"/>
    </location>
</feature>
<dbReference type="Pfam" id="PF00153">
    <property type="entry name" value="Mito_carr"/>
    <property type="match status" value="3"/>
</dbReference>
<evidence type="ECO:0008006" key="14">
    <source>
        <dbReference type="Google" id="ProtNLM"/>
    </source>
</evidence>
<feature type="transmembrane region" description="Helical" evidence="11">
    <location>
        <begin position="92"/>
        <end position="118"/>
    </location>
</feature>
<keyword evidence="3 10" id="KW-0813">Transport</keyword>
<keyword evidence="8 9" id="KW-0472">Membrane</keyword>
<feature type="repeat" description="Solcar" evidence="9">
    <location>
        <begin position="133"/>
        <end position="222"/>
    </location>
</feature>
<evidence type="ECO:0000313" key="13">
    <source>
        <dbReference type="Proteomes" id="UP000010422"/>
    </source>
</evidence>
<dbReference type="GO" id="GO:0015227">
    <property type="term" value="F:O-acyl-L-carnitine transmembrane transporter activity"/>
    <property type="evidence" value="ECO:0007669"/>
    <property type="project" value="TreeGrafter"/>
</dbReference>
<accession>L0PC81</accession>
<evidence type="ECO:0000256" key="7">
    <source>
        <dbReference type="ARBA" id="ARBA00023128"/>
    </source>
</evidence>
<gene>
    <name evidence="12" type="ORF">PNEJI1_003149</name>
</gene>
<comment type="subcellular location">
    <subcellularLocation>
        <location evidence="1">Mitochondrion membrane</location>
        <topology evidence="1">Multi-pass membrane protein</topology>
    </subcellularLocation>
</comment>
<evidence type="ECO:0000256" key="2">
    <source>
        <dbReference type="ARBA" id="ARBA00006375"/>
    </source>
</evidence>
<evidence type="ECO:0000256" key="4">
    <source>
        <dbReference type="ARBA" id="ARBA00022692"/>
    </source>
</evidence>
<organism evidence="13">
    <name type="scientific">Pneumocystis jirovecii</name>
    <name type="common">Human pneumocystis pneumonia agent</name>
    <dbReference type="NCBI Taxonomy" id="42068"/>
    <lineage>
        <taxon>Eukaryota</taxon>
        <taxon>Fungi</taxon>
        <taxon>Dikarya</taxon>
        <taxon>Ascomycota</taxon>
        <taxon>Taphrinomycotina</taxon>
        <taxon>Pneumocystomycetes</taxon>
        <taxon>Pneumocystaceae</taxon>
        <taxon>Pneumocystis</taxon>
    </lineage>
</organism>
<dbReference type="GO" id="GO:1902603">
    <property type="term" value="P:carnitine transmembrane transport"/>
    <property type="evidence" value="ECO:0007669"/>
    <property type="project" value="TreeGrafter"/>
</dbReference>
<comment type="caution">
    <text evidence="12">The sequence shown here is derived from an EMBL/GenBank/DDBJ whole genome shotgun (WGS) entry which is preliminary data.</text>
</comment>
<evidence type="ECO:0000313" key="12">
    <source>
        <dbReference type="EMBL" id="CCJ29832.1"/>
    </source>
</evidence>
<keyword evidence="4 9" id="KW-0812">Transmembrane</keyword>
<evidence type="ECO:0000256" key="6">
    <source>
        <dbReference type="ARBA" id="ARBA00022989"/>
    </source>
</evidence>
<protein>
    <recommendedName>
        <fullName evidence="14">Mitochondrial carrier</fullName>
    </recommendedName>
</protein>
<dbReference type="VEuPathDB" id="FungiDB:PNEJI1_003149"/>
<dbReference type="InParanoid" id="L0PC81"/>
<dbReference type="InterPro" id="IPR023395">
    <property type="entry name" value="MCP_dom_sf"/>
</dbReference>
<sequence>MDETLNASLEHPSTKLKNETPFLSSIKWLISGGFGGACAVLVGHPFGVFSSVFMLNLDFLDIVKVRLQIAKKGFYTGSLDVAKKILSQNGFFGLYQGLIPPLLGTVPIISVTFCGYDFFKFLIRKVSGVSSELTIQHIVYAGFLSAIPATFVTAPFERVKIILQIQGQHEKNRFNGVFDVLRHLYKTDGIKSCLELGGCLTFARDGPGSAIYFGVYEATKRYMMPDDSKLSIGTTIMAGGLSGVAMWSIMFPIDTIKSTIQGSDNISFRSACTTLYRQGGIFRFFPGFVPAILRSFPANSASFLGVEVVHKILDSLF</sequence>
<dbReference type="EMBL" id="CAKM01000217">
    <property type="protein sequence ID" value="CCJ29832.1"/>
    <property type="molecule type" value="Genomic_DNA"/>
</dbReference>
<evidence type="ECO:0000256" key="3">
    <source>
        <dbReference type="ARBA" id="ARBA00022448"/>
    </source>
</evidence>
<evidence type="ECO:0000256" key="5">
    <source>
        <dbReference type="ARBA" id="ARBA00022737"/>
    </source>
</evidence>
<dbReference type="GO" id="GO:0031966">
    <property type="term" value="C:mitochondrial membrane"/>
    <property type="evidence" value="ECO:0007669"/>
    <property type="project" value="UniProtKB-SubCell"/>
</dbReference>
<keyword evidence="5" id="KW-0677">Repeat</keyword>
<dbReference type="Gene3D" id="1.50.40.10">
    <property type="entry name" value="Mitochondrial carrier domain"/>
    <property type="match status" value="1"/>
</dbReference>
<proteinExistence type="inferred from homology"/>
<feature type="transmembrane region" description="Helical" evidence="11">
    <location>
        <begin position="138"/>
        <end position="156"/>
    </location>
</feature>
<dbReference type="InterPro" id="IPR018108">
    <property type="entry name" value="MCP_transmembrane"/>
</dbReference>
<dbReference type="FunCoup" id="L0PC81">
    <property type="interactions" value="88"/>
</dbReference>
<evidence type="ECO:0000256" key="10">
    <source>
        <dbReference type="RuleBase" id="RU000488"/>
    </source>
</evidence>
<dbReference type="GO" id="GO:0006839">
    <property type="term" value="P:mitochondrial transport"/>
    <property type="evidence" value="ECO:0007669"/>
    <property type="project" value="TreeGrafter"/>
</dbReference>
<dbReference type="InterPro" id="IPR050567">
    <property type="entry name" value="Mitochondrial_Carrier"/>
</dbReference>
<evidence type="ECO:0000256" key="8">
    <source>
        <dbReference type="ARBA" id="ARBA00023136"/>
    </source>
</evidence>
<feature type="repeat" description="Solcar" evidence="9">
    <location>
        <begin position="230"/>
        <end position="312"/>
    </location>
</feature>
<dbReference type="PANTHER" id="PTHR45624">
    <property type="entry name" value="MITOCHONDRIAL BASIC AMINO ACIDS TRANSPORTER-RELATED"/>
    <property type="match status" value="1"/>
</dbReference>
<name>L0PC81_PNEJI</name>
<evidence type="ECO:0000256" key="11">
    <source>
        <dbReference type="SAM" id="Phobius"/>
    </source>
</evidence>
<keyword evidence="7" id="KW-0496">Mitochondrion</keyword>
<feature type="repeat" description="Solcar" evidence="9">
    <location>
        <begin position="38"/>
        <end position="122"/>
    </location>
</feature>
<dbReference type="AlphaFoldDB" id="L0PC81"/>
<reference evidence="12 13" key="1">
    <citation type="journal article" date="2012" name="MBio">
        <title>De novo assembly of the Pneumocystis jirovecii genome from a single bronchoalveolar lavage fluid specimen from a patient.</title>
        <authorList>
            <person name="Cisse O.H."/>
            <person name="Pagni M."/>
            <person name="Hauser P.M."/>
        </authorList>
    </citation>
    <scope>NUCLEOTIDE SEQUENCE [LARGE SCALE GENOMIC DNA]</scope>
    <source>
        <strain evidence="12 13">SE8</strain>
    </source>
</reference>